<reference evidence="2 3" key="1">
    <citation type="submission" date="2018-06" db="EMBL/GenBank/DDBJ databases">
        <title>Genomic Encyclopedia of Archaeal and Bacterial Type Strains, Phase II (KMG-II): from individual species to whole genera.</title>
        <authorList>
            <person name="Goeker M."/>
        </authorList>
    </citation>
    <scope>NUCLEOTIDE SEQUENCE [LARGE SCALE GENOMIC DNA]</scope>
    <source>
        <strain evidence="2 3">ATCC BAA-1881</strain>
    </source>
</reference>
<sequence length="339" mass="36922">MLDVQQRASGCLFGLAFGDALGAATEFLDVATIIQRFGPKGPQDLSGNPARVTDDTQMTLAVGEALMQAERPYSLQSLEGPLRAAFIVWNESPENNRAPGITCINACNRLKQDIPWQEATVTRSKGCGANMRVAPVGLLPWGRDGVSEKSRAGIAQFQAALTHGHPTALAAADLTAHAIADLASGGDVAELPDRLKEYAHSQRFVYHEEWLGTLWQRAYVDSPEEFIARGWDECLNVLDRLDAALLHADRDADPCLQTGDGWIAEEAFATAMLCFLFYPDEPITAIQRAAVTKGDSDSIACLTGAFAGTYLGLSAWPSEWIQRIEYRERLAQLGALWDK</sequence>
<keyword evidence="1" id="KW-0460">Magnesium</keyword>
<organism evidence="2 3">
    <name type="scientific">Thermosporothrix hazakensis</name>
    <dbReference type="NCBI Taxonomy" id="644383"/>
    <lineage>
        <taxon>Bacteria</taxon>
        <taxon>Bacillati</taxon>
        <taxon>Chloroflexota</taxon>
        <taxon>Ktedonobacteria</taxon>
        <taxon>Ktedonobacterales</taxon>
        <taxon>Thermosporotrichaceae</taxon>
        <taxon>Thermosporothrix</taxon>
    </lineage>
</organism>
<dbReference type="RefSeq" id="WP_111326313.1">
    <property type="nucleotide sequence ID" value="NZ_BIFX01000001.1"/>
</dbReference>
<keyword evidence="1" id="KW-0479">Metal-binding</keyword>
<dbReference type="Proteomes" id="UP000248806">
    <property type="component" value="Unassembled WGS sequence"/>
</dbReference>
<dbReference type="PANTHER" id="PTHR16222">
    <property type="entry name" value="ADP-RIBOSYLGLYCOHYDROLASE"/>
    <property type="match status" value="1"/>
</dbReference>
<dbReference type="InterPro" id="IPR005502">
    <property type="entry name" value="Ribosyl_crysJ1"/>
</dbReference>
<dbReference type="PANTHER" id="PTHR16222:SF12">
    <property type="entry name" value="ADP-RIBOSYLGLYCOHYDROLASE-RELATED"/>
    <property type="match status" value="1"/>
</dbReference>
<dbReference type="Gene3D" id="1.10.4080.10">
    <property type="entry name" value="ADP-ribosylation/Crystallin J1"/>
    <property type="match status" value="1"/>
</dbReference>
<dbReference type="SUPFAM" id="SSF101478">
    <property type="entry name" value="ADP-ribosylglycohydrolase"/>
    <property type="match status" value="1"/>
</dbReference>
<feature type="binding site" evidence="1">
    <location>
        <position position="53"/>
    </location>
    <ligand>
        <name>Mg(2+)</name>
        <dbReference type="ChEBI" id="CHEBI:18420"/>
        <label>1</label>
    </ligand>
</feature>
<protein>
    <submittedName>
        <fullName evidence="2">ADP-ribosylglycohydrolase</fullName>
    </submittedName>
</protein>
<dbReference type="EMBL" id="QKUF01000047">
    <property type="protein sequence ID" value="PZW19390.1"/>
    <property type="molecule type" value="Genomic_DNA"/>
</dbReference>
<dbReference type="GO" id="GO:0046872">
    <property type="term" value="F:metal ion binding"/>
    <property type="evidence" value="ECO:0007669"/>
    <property type="project" value="UniProtKB-KW"/>
</dbReference>
<dbReference type="InterPro" id="IPR050792">
    <property type="entry name" value="ADP-ribosylglycohydrolase"/>
</dbReference>
<feature type="binding site" evidence="1">
    <location>
        <position position="298"/>
    </location>
    <ligand>
        <name>Mg(2+)</name>
        <dbReference type="ChEBI" id="CHEBI:18420"/>
        <label>1</label>
    </ligand>
</feature>
<dbReference type="AlphaFoldDB" id="A0A326TSM7"/>
<evidence type="ECO:0000313" key="3">
    <source>
        <dbReference type="Proteomes" id="UP000248806"/>
    </source>
</evidence>
<evidence type="ECO:0000313" key="2">
    <source>
        <dbReference type="EMBL" id="PZW19390.1"/>
    </source>
</evidence>
<feature type="binding site" evidence="1">
    <location>
        <position position="295"/>
    </location>
    <ligand>
        <name>Mg(2+)</name>
        <dbReference type="ChEBI" id="CHEBI:18420"/>
        <label>1</label>
    </ligand>
</feature>
<feature type="binding site" evidence="1">
    <location>
        <position position="54"/>
    </location>
    <ligand>
        <name>Mg(2+)</name>
        <dbReference type="ChEBI" id="CHEBI:18420"/>
        <label>1</label>
    </ligand>
</feature>
<feature type="binding site" evidence="1">
    <location>
        <position position="297"/>
    </location>
    <ligand>
        <name>Mg(2+)</name>
        <dbReference type="ChEBI" id="CHEBI:18420"/>
        <label>1</label>
    </ligand>
</feature>
<proteinExistence type="predicted"/>
<dbReference type="Pfam" id="PF03747">
    <property type="entry name" value="ADP_ribosyl_GH"/>
    <property type="match status" value="1"/>
</dbReference>
<gene>
    <name evidence="2" type="ORF">EI42_06086</name>
</gene>
<dbReference type="GO" id="GO:0016787">
    <property type="term" value="F:hydrolase activity"/>
    <property type="evidence" value="ECO:0007669"/>
    <property type="project" value="UniProtKB-KW"/>
</dbReference>
<dbReference type="OrthoDB" id="9798107at2"/>
<accession>A0A326TSM7</accession>
<comment type="caution">
    <text evidence="2">The sequence shown here is derived from an EMBL/GenBank/DDBJ whole genome shotgun (WGS) entry which is preliminary data.</text>
</comment>
<comment type="cofactor">
    <cofactor evidence="1">
        <name>Mg(2+)</name>
        <dbReference type="ChEBI" id="CHEBI:18420"/>
    </cofactor>
    <text evidence="1">Binds 2 magnesium ions per subunit.</text>
</comment>
<name>A0A326TSM7_THEHA</name>
<keyword evidence="3" id="KW-1185">Reference proteome</keyword>
<keyword evidence="2" id="KW-0378">Hydrolase</keyword>
<evidence type="ECO:0000256" key="1">
    <source>
        <dbReference type="PIRSR" id="PIRSR605502-1"/>
    </source>
</evidence>
<feature type="binding site" evidence="1">
    <location>
        <position position="55"/>
    </location>
    <ligand>
        <name>Mg(2+)</name>
        <dbReference type="ChEBI" id="CHEBI:18420"/>
        <label>1</label>
    </ligand>
</feature>
<dbReference type="InterPro" id="IPR036705">
    <property type="entry name" value="Ribosyl_crysJ1_sf"/>
</dbReference>